<dbReference type="Proteomes" id="UP000053586">
    <property type="component" value="Unassembled WGS sequence"/>
</dbReference>
<comment type="caution">
    <text evidence="3">The sequence shown here is derived from an EMBL/GenBank/DDBJ whole genome shotgun (WGS) entry which is preliminary data.</text>
</comment>
<proteinExistence type="predicted"/>
<dbReference type="PANTHER" id="PTHR12788:SF10">
    <property type="entry name" value="PROTEIN-TYROSINE SULFOTRANSFERASE"/>
    <property type="match status" value="1"/>
</dbReference>
<dbReference type="InterPro" id="IPR027417">
    <property type="entry name" value="P-loop_NTPase"/>
</dbReference>
<reference evidence="3 4" key="2">
    <citation type="journal article" date="2017" name="Antonie Van Leeuwenhoek">
        <title>Rhizobium rhizosphaerae sp. nov., a novel species isolated from rice rhizosphere.</title>
        <authorList>
            <person name="Zhao J.J."/>
            <person name="Zhang J."/>
            <person name="Zhang R.J."/>
            <person name="Zhang C.W."/>
            <person name="Yin H.Q."/>
            <person name="Zhang X.X."/>
        </authorList>
    </citation>
    <scope>NUCLEOTIDE SEQUENCE [LARGE SCALE GENOMIC DNA]</scope>
    <source>
        <strain evidence="3 4">ACAM 611</strain>
    </source>
</reference>
<dbReference type="Pfam" id="PF13469">
    <property type="entry name" value="Sulfotransfer_3"/>
    <property type="match status" value="1"/>
</dbReference>
<gene>
    <name evidence="3" type="ORF">GPUN_1868</name>
</gene>
<keyword evidence="1 3" id="KW-0808">Transferase</keyword>
<dbReference type="SUPFAM" id="SSF48452">
    <property type="entry name" value="TPR-like"/>
    <property type="match status" value="1"/>
</dbReference>
<dbReference type="Gene3D" id="1.25.40.10">
    <property type="entry name" value="Tetratricopeptide repeat domain"/>
    <property type="match status" value="2"/>
</dbReference>
<dbReference type="InterPro" id="IPR026634">
    <property type="entry name" value="TPST-like"/>
</dbReference>
<dbReference type="SMART" id="SM00028">
    <property type="entry name" value="TPR"/>
    <property type="match status" value="5"/>
</dbReference>
<keyword evidence="4" id="KW-1185">Reference proteome</keyword>
<dbReference type="Gene3D" id="3.40.50.300">
    <property type="entry name" value="P-loop containing nucleotide triphosphate hydrolases"/>
    <property type="match status" value="1"/>
</dbReference>
<dbReference type="PROSITE" id="PS50005">
    <property type="entry name" value="TPR"/>
    <property type="match status" value="2"/>
</dbReference>
<protein>
    <submittedName>
        <fullName evidence="3">Sulfotransferase</fullName>
    </submittedName>
</protein>
<evidence type="ECO:0000256" key="2">
    <source>
        <dbReference type="PROSITE-ProRule" id="PRU00339"/>
    </source>
</evidence>
<dbReference type="eggNOG" id="COG0457">
    <property type="taxonomic scope" value="Bacteria"/>
</dbReference>
<organism evidence="3 4">
    <name type="scientific">Glaciecola punicea ACAM 611</name>
    <dbReference type="NCBI Taxonomy" id="1121923"/>
    <lineage>
        <taxon>Bacteria</taxon>
        <taxon>Pseudomonadati</taxon>
        <taxon>Pseudomonadota</taxon>
        <taxon>Gammaproteobacteria</taxon>
        <taxon>Alteromonadales</taxon>
        <taxon>Alteromonadaceae</taxon>
        <taxon>Glaciecola</taxon>
    </lineage>
</organism>
<name>H5TCF7_9ALTE</name>
<sequence>MPDQLNNALPEQIIKQCQLLINKGRLSEASKNIDDMLTKNPGHIEGIYCLSVCQRKQGKHAQAMDNLAHILSKMPEHARAHQEQGFIHKALGETTKAIVAFEKALVLNPTLFGSWRVLADEPNYSKRQEAKQHVDWLASLPPALVSVSSLIYQKKLHRAEKLCRHFLKDNPHQPEAMRLLAELASKFQILDDAEFLLASCLQFEPTYKRARLDYVHVLQKRQKFHKALEQAKILLDSDPNNTNLKISLGNAQQATGDFSSAVGTFESVLHDNQDNYSVLLTLGHALKTMGRVEDAIKTYRKSYSIKPDFGDAFWSLANLKTYRFSADERLQMREYEASSTTAIIDKIHFCFALGKDLEDSEHFDEAFSFYHRGNKLKNEQDRYDSKPIDISLDTQENDFDAAFFERHKQSGCSAPDPIFIVGLPRAGSTLLEQILSSHSQVDGTMELANIIGLAHRLNGRQVAQDTPRYPGILNNISADNLTKMGELYIEETQHHRQGAIFFIDKMPNNFRHIALIQLILPNAKIIDARRNALSCCFSGFKQLFGEGQQFSYDLGDIGHYYRKYVEIMDHWDKALPGKILRVQYEDVVADLEMQVRRILDYCGLPFEQACIDFHSNKRAVRTPSSEQVRQPIYQSGLEQWRNYELHLEPLKKALSESG</sequence>
<reference evidence="3 4" key="1">
    <citation type="journal article" date="2012" name="J. Bacteriol.">
        <title>Genome sequence of proteorhodopsin-containing sea ice bacterium Glaciecola punicea ACAM 611T.</title>
        <authorList>
            <person name="Qin Q.-L."/>
            <person name="Xie B.-B."/>
            <person name="Shu Y.-L."/>
            <person name="Rong J.-C."/>
            <person name="Zhao D.-L."/>
            <person name="Zhang X.-Y."/>
            <person name="Chen X.-L."/>
            <person name="Zhou B.-C."/>
            <person name="Zhanga Y.-Z."/>
        </authorList>
    </citation>
    <scope>NUCLEOTIDE SEQUENCE [LARGE SCALE GENOMIC DNA]</scope>
    <source>
        <strain evidence="3 4">ACAM 611</strain>
    </source>
</reference>
<evidence type="ECO:0000313" key="3">
    <source>
        <dbReference type="EMBL" id="GAB55984.1"/>
    </source>
</evidence>
<accession>H5TCF7</accession>
<dbReference type="EMBL" id="BAET01000019">
    <property type="protein sequence ID" value="GAB55984.1"/>
    <property type="molecule type" value="Genomic_DNA"/>
</dbReference>
<evidence type="ECO:0000256" key="1">
    <source>
        <dbReference type="ARBA" id="ARBA00022679"/>
    </source>
</evidence>
<dbReference type="GO" id="GO:0008476">
    <property type="term" value="F:protein-tyrosine sulfotransferase activity"/>
    <property type="evidence" value="ECO:0007669"/>
    <property type="project" value="InterPro"/>
</dbReference>
<evidence type="ECO:0000313" key="4">
    <source>
        <dbReference type="Proteomes" id="UP000053586"/>
    </source>
</evidence>
<dbReference type="PANTHER" id="PTHR12788">
    <property type="entry name" value="PROTEIN-TYROSINE SULFOTRANSFERASE 2"/>
    <property type="match status" value="1"/>
</dbReference>
<dbReference type="STRING" id="56804.BAE46_06635"/>
<feature type="repeat" description="TPR" evidence="2">
    <location>
        <begin position="276"/>
        <end position="309"/>
    </location>
</feature>
<dbReference type="InterPro" id="IPR019734">
    <property type="entry name" value="TPR_rpt"/>
</dbReference>
<dbReference type="Pfam" id="PF13181">
    <property type="entry name" value="TPR_8"/>
    <property type="match status" value="2"/>
</dbReference>
<feature type="repeat" description="TPR" evidence="2">
    <location>
        <begin position="78"/>
        <end position="111"/>
    </location>
</feature>
<dbReference type="InterPro" id="IPR011990">
    <property type="entry name" value="TPR-like_helical_dom_sf"/>
</dbReference>
<dbReference type="AlphaFoldDB" id="H5TCF7"/>
<keyword evidence="2" id="KW-0802">TPR repeat</keyword>
<dbReference type="RefSeq" id="WP_006005635.1">
    <property type="nucleotide sequence ID" value="NZ_BAET01000019.1"/>
</dbReference>
<dbReference type="SUPFAM" id="SSF52540">
    <property type="entry name" value="P-loop containing nucleoside triphosphate hydrolases"/>
    <property type="match status" value="1"/>
</dbReference>